<dbReference type="Pfam" id="PF00512">
    <property type="entry name" value="HisKA"/>
    <property type="match status" value="1"/>
</dbReference>
<dbReference type="Gene3D" id="3.30.565.10">
    <property type="entry name" value="Histidine kinase-like ATPase, C-terminal domain"/>
    <property type="match status" value="1"/>
</dbReference>
<dbReference type="PANTHER" id="PTHR45436:SF5">
    <property type="entry name" value="SENSOR HISTIDINE KINASE TRCS"/>
    <property type="match status" value="1"/>
</dbReference>
<feature type="transmembrane region" description="Helical" evidence="12">
    <location>
        <begin position="149"/>
        <end position="172"/>
    </location>
</feature>
<dbReference type="Proteomes" id="UP000092582">
    <property type="component" value="Chromosome 1"/>
</dbReference>
<evidence type="ECO:0000259" key="14">
    <source>
        <dbReference type="PROSITE" id="PS50885"/>
    </source>
</evidence>
<dbReference type="InterPro" id="IPR003661">
    <property type="entry name" value="HisK_dim/P_dom"/>
</dbReference>
<evidence type="ECO:0000256" key="1">
    <source>
        <dbReference type="ARBA" id="ARBA00000085"/>
    </source>
</evidence>
<dbReference type="STRING" id="670052.PA27867_2676"/>
<dbReference type="PROSITE" id="PS50109">
    <property type="entry name" value="HIS_KIN"/>
    <property type="match status" value="1"/>
</dbReference>
<dbReference type="InterPro" id="IPR003594">
    <property type="entry name" value="HATPase_dom"/>
</dbReference>
<dbReference type="CDD" id="cd00082">
    <property type="entry name" value="HisKA"/>
    <property type="match status" value="1"/>
</dbReference>
<dbReference type="AlphaFoldDB" id="A0A1B1BM92"/>
<keyword evidence="6 12" id="KW-0812">Transmembrane</keyword>
<comment type="subcellular location">
    <subcellularLocation>
        <location evidence="2">Cell membrane</location>
    </subcellularLocation>
</comment>
<keyword evidence="10 12" id="KW-0472">Membrane</keyword>
<dbReference type="PROSITE" id="PS50885">
    <property type="entry name" value="HAMP"/>
    <property type="match status" value="1"/>
</dbReference>
<dbReference type="RefSeq" id="WP_066597160.1">
    <property type="nucleotide sequence ID" value="NZ_CP016282.1"/>
</dbReference>
<evidence type="ECO:0000256" key="12">
    <source>
        <dbReference type="SAM" id="Phobius"/>
    </source>
</evidence>
<keyword evidence="8 12" id="KW-1133">Transmembrane helix</keyword>
<comment type="catalytic activity">
    <reaction evidence="1">
        <text>ATP + protein L-histidine = ADP + protein N-phospho-L-histidine.</text>
        <dbReference type="EC" id="2.7.13.3"/>
    </reaction>
</comment>
<keyword evidence="5" id="KW-0808">Transferase</keyword>
<dbReference type="CDD" id="cd06225">
    <property type="entry name" value="HAMP"/>
    <property type="match status" value="1"/>
</dbReference>
<sequence>MAERRGTRGRSLRGRITLVSTAIVAATLVVGALLFVLVLRTVLLDEVNNAVDRDLSQLQTTLEDTGAATGFDVDDDEIFVQVTDASGALVTGSEALDGTPVVLEKDSDAQVVRLPGEDAAYLVAVDEDNDVTIAAGRSLETIDESVSTVAWLLAGAVPLLLGVVALLTWIVVGRALAPVERMRREVDAVTAANLDRRVADPGRGDEIGRLARTMNSMLDRLDTSQRTQRQFVSDASHELRSPLASLRQYAEVAQAHPDRMSLGDLSEAVLDEGARLERLVRGMLLLAQVTERSLQATGRAVDLDDLVLAEARRLRDTMALTIDATAVGAARVHGDENLLGQVVRNLVDNAAQHAVGRVNLSVGVTATQVVLVVEDDGHGIPAEERDRVFERFVRLDESRARASGGTGLGLAIVRETVQAHGGTVLVTAGALGGARFEVRLPAADDGSAEGTGPDVDAPRPEATGSKPDRGTAAGDDASGGLA</sequence>
<feature type="domain" description="HAMP" evidence="14">
    <location>
        <begin position="173"/>
        <end position="226"/>
    </location>
</feature>
<feature type="domain" description="Histidine kinase" evidence="13">
    <location>
        <begin position="234"/>
        <end position="444"/>
    </location>
</feature>
<evidence type="ECO:0000256" key="10">
    <source>
        <dbReference type="ARBA" id="ARBA00023136"/>
    </source>
</evidence>
<dbReference type="SMART" id="SM00388">
    <property type="entry name" value="HisKA"/>
    <property type="match status" value="1"/>
</dbReference>
<gene>
    <name evidence="15" type="ORF">PA27867_2676</name>
</gene>
<evidence type="ECO:0000256" key="7">
    <source>
        <dbReference type="ARBA" id="ARBA00022777"/>
    </source>
</evidence>
<protein>
    <recommendedName>
        <fullName evidence="3">histidine kinase</fullName>
        <ecNumber evidence="3">2.7.13.3</ecNumber>
    </recommendedName>
</protein>
<dbReference type="InterPro" id="IPR004358">
    <property type="entry name" value="Sig_transdc_His_kin-like_C"/>
</dbReference>
<dbReference type="Gene3D" id="6.10.340.10">
    <property type="match status" value="1"/>
</dbReference>
<dbReference type="Gene3D" id="1.10.287.130">
    <property type="match status" value="1"/>
</dbReference>
<dbReference type="InterPro" id="IPR036097">
    <property type="entry name" value="HisK_dim/P_sf"/>
</dbReference>
<accession>A0A1B1BM92</accession>
<feature type="region of interest" description="Disordered" evidence="11">
    <location>
        <begin position="442"/>
        <end position="482"/>
    </location>
</feature>
<keyword evidence="4" id="KW-0597">Phosphoprotein</keyword>
<evidence type="ECO:0000259" key="13">
    <source>
        <dbReference type="PROSITE" id="PS50109"/>
    </source>
</evidence>
<evidence type="ECO:0000256" key="11">
    <source>
        <dbReference type="SAM" id="MobiDB-lite"/>
    </source>
</evidence>
<dbReference type="SUPFAM" id="SSF158472">
    <property type="entry name" value="HAMP domain-like"/>
    <property type="match status" value="1"/>
</dbReference>
<dbReference type="InterPro" id="IPR003660">
    <property type="entry name" value="HAMP_dom"/>
</dbReference>
<dbReference type="SMART" id="SM00387">
    <property type="entry name" value="HATPase_c"/>
    <property type="match status" value="1"/>
</dbReference>
<dbReference type="Pfam" id="PF00672">
    <property type="entry name" value="HAMP"/>
    <property type="match status" value="1"/>
</dbReference>
<reference evidence="15 16" key="1">
    <citation type="submission" date="2016-06" db="EMBL/GenBank/DDBJ databases">
        <title>Genome sequencing of Cryobacterium arcticum PAMC 27867.</title>
        <authorList>
            <person name="Lee J."/>
            <person name="Kim O.-S."/>
        </authorList>
    </citation>
    <scope>NUCLEOTIDE SEQUENCE [LARGE SCALE GENOMIC DNA]</scope>
    <source>
        <strain evidence="15 16">PAMC 27867</strain>
    </source>
</reference>
<evidence type="ECO:0000313" key="15">
    <source>
        <dbReference type="EMBL" id="ANP73616.1"/>
    </source>
</evidence>
<evidence type="ECO:0000256" key="9">
    <source>
        <dbReference type="ARBA" id="ARBA00023012"/>
    </source>
</evidence>
<dbReference type="SUPFAM" id="SSF47384">
    <property type="entry name" value="Homodimeric domain of signal transducing histidine kinase"/>
    <property type="match status" value="1"/>
</dbReference>
<dbReference type="SUPFAM" id="SSF55874">
    <property type="entry name" value="ATPase domain of HSP90 chaperone/DNA topoisomerase II/histidine kinase"/>
    <property type="match status" value="1"/>
</dbReference>
<evidence type="ECO:0000256" key="3">
    <source>
        <dbReference type="ARBA" id="ARBA00012438"/>
    </source>
</evidence>
<evidence type="ECO:0000256" key="6">
    <source>
        <dbReference type="ARBA" id="ARBA00022692"/>
    </source>
</evidence>
<proteinExistence type="predicted"/>
<evidence type="ECO:0000256" key="4">
    <source>
        <dbReference type="ARBA" id="ARBA00022553"/>
    </source>
</evidence>
<evidence type="ECO:0000313" key="16">
    <source>
        <dbReference type="Proteomes" id="UP000092582"/>
    </source>
</evidence>
<keyword evidence="9" id="KW-0902">Two-component regulatory system</keyword>
<dbReference type="EC" id="2.7.13.3" evidence="3"/>
<dbReference type="GO" id="GO:0005886">
    <property type="term" value="C:plasma membrane"/>
    <property type="evidence" value="ECO:0007669"/>
    <property type="project" value="UniProtKB-SubCell"/>
</dbReference>
<dbReference type="EMBL" id="CP016282">
    <property type="protein sequence ID" value="ANP73616.1"/>
    <property type="molecule type" value="Genomic_DNA"/>
</dbReference>
<evidence type="ECO:0000256" key="5">
    <source>
        <dbReference type="ARBA" id="ARBA00022679"/>
    </source>
</evidence>
<dbReference type="KEGG" id="cart:PA27867_2676"/>
<dbReference type="PRINTS" id="PR00344">
    <property type="entry name" value="BCTRLSENSOR"/>
</dbReference>
<dbReference type="PATRIC" id="fig|670052.7.peg.2749"/>
<dbReference type="InterPro" id="IPR050428">
    <property type="entry name" value="TCS_sensor_his_kinase"/>
</dbReference>
<keyword evidence="7 15" id="KW-0418">Kinase</keyword>
<keyword evidence="16" id="KW-1185">Reference proteome</keyword>
<evidence type="ECO:0000256" key="2">
    <source>
        <dbReference type="ARBA" id="ARBA00004236"/>
    </source>
</evidence>
<feature type="transmembrane region" description="Helical" evidence="12">
    <location>
        <begin position="12"/>
        <end position="39"/>
    </location>
</feature>
<name>A0A1B1BM92_9MICO</name>
<dbReference type="Pfam" id="PF02518">
    <property type="entry name" value="HATPase_c"/>
    <property type="match status" value="1"/>
</dbReference>
<organism evidence="15 16">
    <name type="scientific">Cryobacterium arcticum</name>
    <dbReference type="NCBI Taxonomy" id="670052"/>
    <lineage>
        <taxon>Bacteria</taxon>
        <taxon>Bacillati</taxon>
        <taxon>Actinomycetota</taxon>
        <taxon>Actinomycetes</taxon>
        <taxon>Micrococcales</taxon>
        <taxon>Microbacteriaceae</taxon>
        <taxon>Cryobacterium</taxon>
    </lineage>
</organism>
<dbReference type="InterPro" id="IPR005467">
    <property type="entry name" value="His_kinase_dom"/>
</dbReference>
<dbReference type="CDD" id="cd00075">
    <property type="entry name" value="HATPase"/>
    <property type="match status" value="1"/>
</dbReference>
<dbReference type="GO" id="GO:0000155">
    <property type="term" value="F:phosphorelay sensor kinase activity"/>
    <property type="evidence" value="ECO:0007669"/>
    <property type="project" value="InterPro"/>
</dbReference>
<dbReference type="PANTHER" id="PTHR45436">
    <property type="entry name" value="SENSOR HISTIDINE KINASE YKOH"/>
    <property type="match status" value="1"/>
</dbReference>
<dbReference type="OrthoDB" id="9786919at2"/>
<dbReference type="SMART" id="SM00304">
    <property type="entry name" value="HAMP"/>
    <property type="match status" value="1"/>
</dbReference>
<dbReference type="InterPro" id="IPR036890">
    <property type="entry name" value="HATPase_C_sf"/>
</dbReference>
<evidence type="ECO:0000256" key="8">
    <source>
        <dbReference type="ARBA" id="ARBA00022989"/>
    </source>
</evidence>